<gene>
    <name evidence="3" type="ORF">Bca52824_002489</name>
    <name evidence="2" type="ORF">Bca52824_044186</name>
</gene>
<dbReference type="Proteomes" id="UP000886595">
    <property type="component" value="Unassembled WGS sequence"/>
</dbReference>
<reference evidence="3 4" key="1">
    <citation type="submission" date="2020-02" db="EMBL/GenBank/DDBJ databases">
        <authorList>
            <person name="Ma Q."/>
            <person name="Huang Y."/>
            <person name="Song X."/>
            <person name="Pei D."/>
        </authorList>
    </citation>
    <scope>NUCLEOTIDE SEQUENCE [LARGE SCALE GENOMIC DNA]</scope>
    <source>
        <strain evidence="3">Sxm20200214</strain>
        <tissue evidence="3">Leaf</tissue>
    </source>
</reference>
<dbReference type="AlphaFoldDB" id="A0A8X7WKA4"/>
<evidence type="ECO:0000313" key="4">
    <source>
        <dbReference type="Proteomes" id="UP000886595"/>
    </source>
</evidence>
<keyword evidence="4" id="KW-1185">Reference proteome</keyword>
<evidence type="ECO:0000313" key="2">
    <source>
        <dbReference type="EMBL" id="KAG2297517.1"/>
    </source>
</evidence>
<feature type="compositionally biased region" description="Polar residues" evidence="1">
    <location>
        <begin position="70"/>
        <end position="83"/>
    </location>
</feature>
<feature type="compositionally biased region" description="Basic and acidic residues" evidence="1">
    <location>
        <begin position="49"/>
        <end position="63"/>
    </location>
</feature>
<proteinExistence type="predicted"/>
<feature type="region of interest" description="Disordered" evidence="1">
    <location>
        <begin position="49"/>
        <end position="91"/>
    </location>
</feature>
<evidence type="ECO:0000256" key="1">
    <source>
        <dbReference type="SAM" id="MobiDB-lite"/>
    </source>
</evidence>
<organism evidence="3 4">
    <name type="scientific">Brassica carinata</name>
    <name type="common">Ethiopian mustard</name>
    <name type="synonym">Abyssinian cabbage</name>
    <dbReference type="NCBI Taxonomy" id="52824"/>
    <lineage>
        <taxon>Eukaryota</taxon>
        <taxon>Viridiplantae</taxon>
        <taxon>Streptophyta</taxon>
        <taxon>Embryophyta</taxon>
        <taxon>Tracheophyta</taxon>
        <taxon>Spermatophyta</taxon>
        <taxon>Magnoliopsida</taxon>
        <taxon>eudicotyledons</taxon>
        <taxon>Gunneridae</taxon>
        <taxon>Pentapetalae</taxon>
        <taxon>rosids</taxon>
        <taxon>malvids</taxon>
        <taxon>Brassicales</taxon>
        <taxon>Brassicaceae</taxon>
        <taxon>Brassiceae</taxon>
        <taxon>Brassica</taxon>
    </lineage>
</organism>
<comment type="caution">
    <text evidence="3">The sequence shown here is derived from an EMBL/GenBank/DDBJ whole genome shotgun (WGS) entry which is preliminary data.</text>
</comment>
<feature type="region of interest" description="Disordered" evidence="1">
    <location>
        <begin position="1"/>
        <end position="24"/>
    </location>
</feature>
<name>A0A8X7WKA4_BRACI</name>
<dbReference type="EMBL" id="JAAMPC010000001">
    <property type="protein sequence ID" value="KAG2331309.1"/>
    <property type="molecule type" value="Genomic_DNA"/>
</dbReference>
<dbReference type="EMBL" id="JAAMPC010000009">
    <property type="protein sequence ID" value="KAG2297517.1"/>
    <property type="molecule type" value="Genomic_DNA"/>
</dbReference>
<sequence>MARSNQVPPSHASEAFFNQDRHVNNDGQVLHQPEVSVLESFSMDEFLERVPEPWTDQETRKMEGIWPGTTGDNKNQDLFQSEKSPPPPQKLTVTMTQYDKPGRDFLIIAFIKENQISHYQRFPCN</sequence>
<evidence type="ECO:0000313" key="3">
    <source>
        <dbReference type="EMBL" id="KAG2331309.1"/>
    </source>
</evidence>
<accession>A0A8X7WKA4</accession>
<protein>
    <submittedName>
        <fullName evidence="3">Uncharacterized protein</fullName>
    </submittedName>
</protein>